<organism evidence="2 3">
    <name type="scientific">Thalassotalea loyana</name>
    <dbReference type="NCBI Taxonomy" id="280483"/>
    <lineage>
        <taxon>Bacteria</taxon>
        <taxon>Pseudomonadati</taxon>
        <taxon>Pseudomonadota</taxon>
        <taxon>Gammaproteobacteria</taxon>
        <taxon>Alteromonadales</taxon>
        <taxon>Colwelliaceae</taxon>
        <taxon>Thalassotalea</taxon>
    </lineage>
</organism>
<name>A0ABQ6HAZ3_9GAMM</name>
<reference evidence="2 3" key="1">
    <citation type="submission" date="2023-03" db="EMBL/GenBank/DDBJ databases">
        <title>Thalassotalea loyana LMG 22536T draft genome sequence.</title>
        <authorList>
            <person name="Sawabe T."/>
        </authorList>
    </citation>
    <scope>NUCLEOTIDE SEQUENCE [LARGE SCALE GENOMIC DNA]</scope>
    <source>
        <strain evidence="2 3">LMG 22536</strain>
    </source>
</reference>
<protein>
    <recommendedName>
        <fullName evidence="4">DUF2982 domain-containing protein</fullName>
    </recommendedName>
</protein>
<sequence length="228" mass="25856">MNEVFMTRAIKIYANSTRHSLFITIVGVTMLLICLMLINSYWHEAKLVLIFLTLASGVVLITGITKQIEPKCSFDISPQQLVYLHRCGHWQLPWSEIKYIAPLHSTRGVEQQALPYVGIVINDLVRLADLITPRLANKLLHEQRPLLILAVQHELLKVEDITLRFSPYKTKAGIITGPKGEFLHQCENLKAAFGFHLYIPSSALDRSVEEFSVLLNECRVASASYEDE</sequence>
<dbReference type="Pfam" id="PF11201">
    <property type="entry name" value="DUF2982"/>
    <property type="match status" value="1"/>
</dbReference>
<keyword evidence="3" id="KW-1185">Reference proteome</keyword>
<proteinExistence type="predicted"/>
<keyword evidence="1" id="KW-0472">Membrane</keyword>
<gene>
    <name evidence="2" type="ORF">tloyanaT_15350</name>
</gene>
<evidence type="ECO:0000313" key="2">
    <source>
        <dbReference type="EMBL" id="GLX85283.1"/>
    </source>
</evidence>
<dbReference type="InterPro" id="IPR021367">
    <property type="entry name" value="DUF2982"/>
</dbReference>
<evidence type="ECO:0008006" key="4">
    <source>
        <dbReference type="Google" id="ProtNLM"/>
    </source>
</evidence>
<evidence type="ECO:0000313" key="3">
    <source>
        <dbReference type="Proteomes" id="UP001157134"/>
    </source>
</evidence>
<keyword evidence="1" id="KW-1133">Transmembrane helix</keyword>
<feature type="transmembrane region" description="Helical" evidence="1">
    <location>
        <begin position="48"/>
        <end position="65"/>
    </location>
</feature>
<accession>A0ABQ6HAZ3</accession>
<feature type="transmembrane region" description="Helical" evidence="1">
    <location>
        <begin position="21"/>
        <end position="42"/>
    </location>
</feature>
<dbReference type="EMBL" id="BSSV01000003">
    <property type="protein sequence ID" value="GLX85283.1"/>
    <property type="molecule type" value="Genomic_DNA"/>
</dbReference>
<dbReference type="Proteomes" id="UP001157134">
    <property type="component" value="Unassembled WGS sequence"/>
</dbReference>
<evidence type="ECO:0000256" key="1">
    <source>
        <dbReference type="SAM" id="Phobius"/>
    </source>
</evidence>
<keyword evidence="1" id="KW-0812">Transmembrane</keyword>
<comment type="caution">
    <text evidence="2">The sequence shown here is derived from an EMBL/GenBank/DDBJ whole genome shotgun (WGS) entry which is preliminary data.</text>
</comment>